<dbReference type="CDD" id="cd00090">
    <property type="entry name" value="HTH_ARSR"/>
    <property type="match status" value="1"/>
</dbReference>
<dbReference type="EMBL" id="LIUF01000002">
    <property type="protein sequence ID" value="KOX93434.1"/>
    <property type="molecule type" value="Genomic_DNA"/>
</dbReference>
<accession>A0A0N0U9F4</accession>
<gene>
    <name evidence="1" type="ORF">AMS69_05775</name>
    <name evidence="2" type="ORF">GOC83_04110</name>
</gene>
<evidence type="ECO:0000313" key="2">
    <source>
        <dbReference type="EMBL" id="NLV05317.1"/>
    </source>
</evidence>
<proteinExistence type="predicted"/>
<reference evidence="2" key="2">
    <citation type="submission" date="2019-12" db="EMBL/GenBank/DDBJ databases">
        <title>The whole-genome sequencing of Haloarcula japonica strain pws8.</title>
        <authorList>
            <person name="Verma D.K."/>
            <person name="Gopal K."/>
            <person name="Prasad E.S."/>
        </authorList>
    </citation>
    <scope>NUCLEOTIDE SEQUENCE</scope>
    <source>
        <strain evidence="2">Pws8</strain>
    </source>
</reference>
<dbReference type="Proteomes" id="UP000610611">
    <property type="component" value="Unassembled WGS sequence"/>
</dbReference>
<dbReference type="OrthoDB" id="311452at2157"/>
<protein>
    <submittedName>
        <fullName evidence="2">Helix-turn-helix domain-containing protein</fullName>
    </submittedName>
    <submittedName>
        <fullName evidence="1">Transcriptional regulator</fullName>
    </submittedName>
</protein>
<keyword evidence="3" id="KW-1185">Reference proteome</keyword>
<dbReference type="Proteomes" id="UP000037729">
    <property type="component" value="Unassembled WGS sequence"/>
</dbReference>
<dbReference type="InterPro" id="IPR036388">
    <property type="entry name" value="WH-like_DNA-bd_sf"/>
</dbReference>
<dbReference type="Gene3D" id="1.10.10.10">
    <property type="entry name" value="Winged helix-like DNA-binding domain superfamily/Winged helix DNA-binding domain"/>
    <property type="match status" value="1"/>
</dbReference>
<comment type="caution">
    <text evidence="1">The sequence shown here is derived from an EMBL/GenBank/DDBJ whole genome shotgun (WGS) entry which is preliminary data.</text>
</comment>
<dbReference type="AlphaFoldDB" id="A0A0N0U9F4"/>
<dbReference type="GeneID" id="99239708"/>
<evidence type="ECO:0000313" key="1">
    <source>
        <dbReference type="EMBL" id="KOX93434.1"/>
    </source>
</evidence>
<dbReference type="STRING" id="1705562.AMS69_05775"/>
<dbReference type="SUPFAM" id="SSF46785">
    <property type="entry name" value="Winged helix' DNA-binding domain"/>
    <property type="match status" value="1"/>
</dbReference>
<evidence type="ECO:0000313" key="3">
    <source>
        <dbReference type="Proteomes" id="UP000037729"/>
    </source>
</evidence>
<name>A0A0N0U9F4_9EURY</name>
<dbReference type="InterPro" id="IPR011991">
    <property type="entry name" value="ArsR-like_HTH"/>
</dbReference>
<reference evidence="1 3" key="1">
    <citation type="submission" date="2015-08" db="EMBL/GenBank/DDBJ databases">
        <title>Genomes of Isolates from Cabo Rojo, PR.</title>
        <authorList>
            <person name="Sanchez-Nieves R.L."/>
            <person name="Montalvo-Rodriguez R."/>
        </authorList>
    </citation>
    <scope>NUCLEOTIDE SEQUENCE [LARGE SCALE GENOMIC DNA]</scope>
    <source>
        <strain evidence="1 3">SL3</strain>
    </source>
</reference>
<dbReference type="PATRIC" id="fig|1705562.3.peg.2210"/>
<sequence>MAEEQSIEEILDTIGDQHARRVLAAISREPQSAKELAEECDLSLPTVYRRIELLDEYDLVTDRTLVAEDGNHYKVYESNFESTVISLEDEEYKVRIYREENLPDRFSQLWDELNPE</sequence>
<organism evidence="1 3">
    <name type="scientific">Haloarcula rubripromontorii</name>
    <dbReference type="NCBI Taxonomy" id="1705562"/>
    <lineage>
        <taxon>Archaea</taxon>
        <taxon>Methanobacteriati</taxon>
        <taxon>Methanobacteriota</taxon>
        <taxon>Stenosarchaea group</taxon>
        <taxon>Halobacteria</taxon>
        <taxon>Halobacteriales</taxon>
        <taxon>Haloarculaceae</taxon>
        <taxon>Haloarcula</taxon>
    </lineage>
</organism>
<dbReference type="RefSeq" id="WP_004515333.1">
    <property type="nucleotide sequence ID" value="NZ_JAWJXX010000016.1"/>
</dbReference>
<dbReference type="InterPro" id="IPR036390">
    <property type="entry name" value="WH_DNA-bd_sf"/>
</dbReference>
<dbReference type="Pfam" id="PF12840">
    <property type="entry name" value="HTH_20"/>
    <property type="match status" value="1"/>
</dbReference>
<dbReference type="EMBL" id="WOWB01000001">
    <property type="protein sequence ID" value="NLV05317.1"/>
    <property type="molecule type" value="Genomic_DNA"/>
</dbReference>